<reference evidence="1 2" key="1">
    <citation type="journal article" date="2019" name="Emerg. Microbes Infect.">
        <title>Comprehensive subspecies identification of 175 nontuberculous mycobacteria species based on 7547 genomic profiles.</title>
        <authorList>
            <person name="Matsumoto Y."/>
            <person name="Kinjo T."/>
            <person name="Motooka D."/>
            <person name="Nabeya D."/>
            <person name="Jung N."/>
            <person name="Uechi K."/>
            <person name="Horii T."/>
            <person name="Iida T."/>
            <person name="Fujita J."/>
            <person name="Nakamura S."/>
        </authorList>
    </citation>
    <scope>NUCLEOTIDE SEQUENCE [LARGE SCALE GENOMIC DNA]</scope>
    <source>
        <strain evidence="1 2">JCM 12404</strain>
    </source>
</reference>
<dbReference type="EMBL" id="AP022569">
    <property type="protein sequence ID" value="BBX44708.1"/>
    <property type="molecule type" value="Genomic_DNA"/>
</dbReference>
<name>A0A7I7KTC3_9MYCO</name>
<accession>A0A7I7KTC3</accession>
<gene>
    <name evidence="1" type="ORF">MCOO_07230</name>
</gene>
<proteinExistence type="predicted"/>
<organism evidence="1 2">
    <name type="scientific">Mycobacterium cookii</name>
    <dbReference type="NCBI Taxonomy" id="1775"/>
    <lineage>
        <taxon>Bacteria</taxon>
        <taxon>Bacillati</taxon>
        <taxon>Actinomycetota</taxon>
        <taxon>Actinomycetes</taxon>
        <taxon>Mycobacteriales</taxon>
        <taxon>Mycobacteriaceae</taxon>
        <taxon>Mycobacterium</taxon>
    </lineage>
</organism>
<dbReference type="Proteomes" id="UP000465866">
    <property type="component" value="Chromosome"/>
</dbReference>
<evidence type="ECO:0000313" key="2">
    <source>
        <dbReference type="Proteomes" id="UP000465866"/>
    </source>
</evidence>
<dbReference type="AlphaFoldDB" id="A0A7I7KTC3"/>
<keyword evidence="2" id="KW-1185">Reference proteome</keyword>
<evidence type="ECO:0000313" key="1">
    <source>
        <dbReference type="EMBL" id="BBX44708.1"/>
    </source>
</evidence>
<sequence>MVRDGFASAEQCPRLHVPGLYEKIRAKELKLAFSPDPRLWLVKDDPVEYERVAATAPKYSPTVLYQVDELLAFQPVRFPRWWLPAEAHGWAPYDSREHDWFILSADDWLMPA</sequence>
<dbReference type="KEGG" id="mcoo:MCOO_07230"/>
<protein>
    <submittedName>
        <fullName evidence="1">Uncharacterized protein</fullName>
    </submittedName>
</protein>